<sequence>MSSTLGRKVRELRQEKKLTLDQLAQATGSSKSYMWEIENKPVARPSADKLNRIAAVLGVTPEYLADEERTQPTADEHDEAFYRKYQGANPDVKEKLKRILDVLDDE</sequence>
<dbReference type="Proteomes" id="UP000056968">
    <property type="component" value="Plasmid pDE3"/>
</dbReference>
<dbReference type="GO" id="GO:0003677">
    <property type="term" value="F:DNA binding"/>
    <property type="evidence" value="ECO:0007669"/>
    <property type="project" value="UniProtKB-KW"/>
</dbReference>
<evidence type="ECO:0000259" key="2">
    <source>
        <dbReference type="PROSITE" id="PS50943"/>
    </source>
</evidence>
<dbReference type="Pfam" id="PF13560">
    <property type="entry name" value="HTH_31"/>
    <property type="match status" value="1"/>
</dbReference>
<keyword evidence="3" id="KW-0614">Plasmid</keyword>
<accession>A0A0S3F663</accession>
<dbReference type="InterPro" id="IPR001387">
    <property type="entry name" value="Cro/C1-type_HTH"/>
</dbReference>
<dbReference type="SMART" id="SM00530">
    <property type="entry name" value="HTH_XRE"/>
    <property type="match status" value="1"/>
</dbReference>
<gene>
    <name evidence="3" type="ORF">ATN00_21735</name>
</gene>
<dbReference type="AlphaFoldDB" id="A0A0S3F663"/>
<dbReference type="PANTHER" id="PTHR46797">
    <property type="entry name" value="HTH-TYPE TRANSCRIPTIONAL REGULATOR"/>
    <property type="match status" value="1"/>
</dbReference>
<dbReference type="RefSeq" id="WP_024021625.1">
    <property type="nucleotide sequence ID" value="NZ_CP013267.1"/>
</dbReference>
<dbReference type="CDD" id="cd00093">
    <property type="entry name" value="HTH_XRE"/>
    <property type="match status" value="1"/>
</dbReference>
<keyword evidence="1" id="KW-0238">DNA-binding</keyword>
<dbReference type="KEGG" id="sbd:ATN00_21735"/>
<dbReference type="Gene3D" id="1.10.260.40">
    <property type="entry name" value="lambda repressor-like DNA-binding domains"/>
    <property type="match status" value="1"/>
</dbReference>
<organism evidence="3 4">
    <name type="scientific">Sphingobium baderi</name>
    <dbReference type="NCBI Taxonomy" id="1332080"/>
    <lineage>
        <taxon>Bacteria</taxon>
        <taxon>Pseudomonadati</taxon>
        <taxon>Pseudomonadota</taxon>
        <taxon>Alphaproteobacteria</taxon>
        <taxon>Sphingomonadales</taxon>
        <taxon>Sphingomonadaceae</taxon>
        <taxon>Sphingobium</taxon>
    </lineage>
</organism>
<dbReference type="PROSITE" id="PS50943">
    <property type="entry name" value="HTH_CROC1"/>
    <property type="match status" value="1"/>
</dbReference>
<dbReference type="OrthoDB" id="9813152at2"/>
<dbReference type="PANTHER" id="PTHR46797:SF1">
    <property type="entry name" value="METHYLPHOSPHONATE SYNTHASE"/>
    <property type="match status" value="1"/>
</dbReference>
<dbReference type="InterPro" id="IPR010982">
    <property type="entry name" value="Lambda_DNA-bd_dom_sf"/>
</dbReference>
<evidence type="ECO:0000256" key="1">
    <source>
        <dbReference type="ARBA" id="ARBA00023125"/>
    </source>
</evidence>
<dbReference type="InterPro" id="IPR050807">
    <property type="entry name" value="TransReg_Diox_bact_type"/>
</dbReference>
<evidence type="ECO:0000313" key="3">
    <source>
        <dbReference type="EMBL" id="ALR23129.1"/>
    </source>
</evidence>
<evidence type="ECO:0000313" key="4">
    <source>
        <dbReference type="Proteomes" id="UP000056968"/>
    </source>
</evidence>
<geneLocation type="plasmid" evidence="3 4">
    <name>pDE3</name>
</geneLocation>
<dbReference type="SUPFAM" id="SSF47413">
    <property type="entry name" value="lambda repressor-like DNA-binding domains"/>
    <property type="match status" value="1"/>
</dbReference>
<dbReference type="GO" id="GO:0003700">
    <property type="term" value="F:DNA-binding transcription factor activity"/>
    <property type="evidence" value="ECO:0007669"/>
    <property type="project" value="TreeGrafter"/>
</dbReference>
<protein>
    <submittedName>
        <fullName evidence="3">XRE family transcriptional regulator</fullName>
    </submittedName>
</protein>
<reference evidence="3 4" key="1">
    <citation type="submission" date="2015-11" db="EMBL/GenBank/DDBJ databases">
        <title>A Two-component Flavoprotein Monooxygenase System MeaXY Responsible for para-Hydroxylation of 2-Methyl-6-ethylaniline and 2,6-Diethylaniline in Sphingobium baderi DE-13.</title>
        <authorList>
            <person name="Cheng M."/>
            <person name="Meng Q."/>
            <person name="Yang Y."/>
            <person name="Chu C."/>
            <person name="Yan X."/>
            <person name="He J."/>
            <person name="Li S."/>
        </authorList>
    </citation>
    <scope>NUCLEOTIDE SEQUENCE [LARGE SCALE GENOMIC DNA]</scope>
    <source>
        <strain evidence="3 4">DE-13</strain>
        <plasmid evidence="4">Plasmid pDE3</plasmid>
    </source>
</reference>
<dbReference type="GO" id="GO:0005829">
    <property type="term" value="C:cytosol"/>
    <property type="evidence" value="ECO:0007669"/>
    <property type="project" value="TreeGrafter"/>
</dbReference>
<keyword evidence="4" id="KW-1185">Reference proteome</keyword>
<dbReference type="EMBL" id="CP013267">
    <property type="protein sequence ID" value="ALR23129.1"/>
    <property type="molecule type" value="Genomic_DNA"/>
</dbReference>
<proteinExistence type="predicted"/>
<feature type="domain" description="HTH cro/C1-type" evidence="2">
    <location>
        <begin position="9"/>
        <end position="64"/>
    </location>
</feature>
<name>A0A0S3F663_9SPHN</name>